<evidence type="ECO:0000259" key="1">
    <source>
        <dbReference type="PROSITE" id="PS51819"/>
    </source>
</evidence>
<dbReference type="PROSITE" id="PS51819">
    <property type="entry name" value="VOC"/>
    <property type="match status" value="2"/>
</dbReference>
<dbReference type="InterPro" id="IPR037523">
    <property type="entry name" value="VOC_core"/>
</dbReference>
<dbReference type="RefSeq" id="WP_264505302.1">
    <property type="nucleotide sequence ID" value="NZ_JAPDFL010000001.1"/>
</dbReference>
<dbReference type="SUPFAM" id="SSF54593">
    <property type="entry name" value="Glyoxalase/Bleomycin resistance protein/Dihydroxybiphenyl dioxygenase"/>
    <property type="match status" value="1"/>
</dbReference>
<feature type="domain" description="VOC" evidence="1">
    <location>
        <begin position="148"/>
        <end position="268"/>
    </location>
</feature>
<dbReference type="Proteomes" id="UP001208938">
    <property type="component" value="Unassembled WGS sequence"/>
</dbReference>
<keyword evidence="3" id="KW-1185">Reference proteome</keyword>
<dbReference type="InterPro" id="IPR050383">
    <property type="entry name" value="GlyoxalaseI/FosfomycinResist"/>
</dbReference>
<gene>
    <name evidence="2" type="ORF">OKW52_08440</name>
</gene>
<dbReference type="Pfam" id="PF00903">
    <property type="entry name" value="Glyoxalase"/>
    <property type="match status" value="2"/>
</dbReference>
<dbReference type="EMBL" id="JAPDFL010000001">
    <property type="protein sequence ID" value="MCW1932285.1"/>
    <property type="molecule type" value="Genomic_DNA"/>
</dbReference>
<evidence type="ECO:0000313" key="2">
    <source>
        <dbReference type="EMBL" id="MCW1932285.1"/>
    </source>
</evidence>
<dbReference type="InterPro" id="IPR004360">
    <property type="entry name" value="Glyas_Fos-R_dOase_dom"/>
</dbReference>
<dbReference type="PANTHER" id="PTHR21366">
    <property type="entry name" value="GLYOXALASE FAMILY PROTEIN"/>
    <property type="match status" value="1"/>
</dbReference>
<feature type="domain" description="VOC" evidence="1">
    <location>
        <begin position="15"/>
        <end position="127"/>
    </location>
</feature>
<accession>A0ABT3GXJ6</accession>
<comment type="caution">
    <text evidence="2">The sequence shown here is derived from an EMBL/GenBank/DDBJ whole genome shotgun (WGS) entry which is preliminary data.</text>
</comment>
<dbReference type="InterPro" id="IPR029068">
    <property type="entry name" value="Glyas_Bleomycin-R_OHBP_Dase"/>
</dbReference>
<reference evidence="2 3" key="1">
    <citation type="submission" date="2022-10" db="EMBL/GenBank/DDBJ databases">
        <title>Pararhodobacter sp. nov., isolated from marine algae.</title>
        <authorList>
            <person name="Choi B.J."/>
            <person name="Kim J.M."/>
            <person name="Lee J.K."/>
            <person name="Choi D.G."/>
            <person name="Jeon C.O."/>
        </authorList>
    </citation>
    <scope>NUCLEOTIDE SEQUENCE [LARGE SCALE GENOMIC DNA]</scope>
    <source>
        <strain evidence="2 3">ZQ420</strain>
    </source>
</reference>
<protein>
    <submittedName>
        <fullName evidence="2">VOC family protein</fullName>
    </submittedName>
</protein>
<evidence type="ECO:0000313" key="3">
    <source>
        <dbReference type="Proteomes" id="UP001208938"/>
    </source>
</evidence>
<dbReference type="Gene3D" id="3.10.180.10">
    <property type="entry name" value="2,3-Dihydroxybiphenyl 1,2-Dioxygenase, domain 1"/>
    <property type="match status" value="2"/>
</dbReference>
<proteinExistence type="predicted"/>
<sequence>MLHAATRSPGFDITRLSHVVLTTIDLDRSRHFYETGLGLEVTHADADILCLRALEETSHHSLVIERATGPGTCRRLGFHMFDDDDLRAAHDIFAAQGLDPAFVERPFQGLTLRVTDPLGVPLEFCARMDQTTSRMQAFHTHQGGRLSYLDHVQVPIDDVDAVWKFWAGMGFRLTEYTAEDGTDEVWGIWLKRKNNTQDIVFANGPGPRLHHFAYHTPEIANVIHALDVMASLGLTGSMDRSPGRHGIGNAFFAYLRDPDGHRVEIFTSHYAMIDIDQAPKRWDLSDTSRSQLWGIPAPKRWFTEASLFEGVPPRAPLRNAPPVTLEDWLAAQASLQTKA</sequence>
<name>A0ABT3GXJ6_9RHOB</name>
<organism evidence="2 3">
    <name type="scientific">Pararhodobacter zhoushanensis</name>
    <dbReference type="NCBI Taxonomy" id="2479545"/>
    <lineage>
        <taxon>Bacteria</taxon>
        <taxon>Pseudomonadati</taxon>
        <taxon>Pseudomonadota</taxon>
        <taxon>Alphaproteobacteria</taxon>
        <taxon>Rhodobacterales</taxon>
        <taxon>Paracoccaceae</taxon>
        <taxon>Pararhodobacter</taxon>
    </lineage>
</organism>